<comment type="caution">
    <text evidence="1">The sequence shown here is derived from an EMBL/GenBank/DDBJ whole genome shotgun (WGS) entry which is preliminary data.</text>
</comment>
<organism evidence="1 2">
    <name type="scientific">Geomonas silvestris</name>
    <dbReference type="NCBI Taxonomy" id="2740184"/>
    <lineage>
        <taxon>Bacteria</taxon>
        <taxon>Pseudomonadati</taxon>
        <taxon>Thermodesulfobacteriota</taxon>
        <taxon>Desulfuromonadia</taxon>
        <taxon>Geobacterales</taxon>
        <taxon>Geobacteraceae</taxon>
        <taxon>Geomonas</taxon>
    </lineage>
</organism>
<name>A0A6V8MMT6_9BACT</name>
<evidence type="ECO:0000313" key="1">
    <source>
        <dbReference type="EMBL" id="GFO61244.1"/>
    </source>
</evidence>
<evidence type="ECO:0000313" key="2">
    <source>
        <dbReference type="Proteomes" id="UP000556026"/>
    </source>
</evidence>
<dbReference type="AlphaFoldDB" id="A0A6V8MMT6"/>
<keyword evidence="2" id="KW-1185">Reference proteome</keyword>
<dbReference type="EMBL" id="BLXX01000012">
    <property type="protein sequence ID" value="GFO61244.1"/>
    <property type="molecule type" value="Genomic_DNA"/>
</dbReference>
<sequence>MLTTIITKAIVSTDALMQETKVKVSIVREVAGIAHGIIKESLPEYRDDLKSKLLEKITTSLQKS</sequence>
<protein>
    <submittedName>
        <fullName evidence="1">Uncharacterized protein</fullName>
    </submittedName>
</protein>
<gene>
    <name evidence="1" type="ORF">GMST_35690</name>
</gene>
<proteinExistence type="predicted"/>
<dbReference type="Proteomes" id="UP000556026">
    <property type="component" value="Unassembled WGS sequence"/>
</dbReference>
<dbReference type="RefSeq" id="WP_183356035.1">
    <property type="nucleotide sequence ID" value="NZ_BLXX01000012.1"/>
</dbReference>
<reference evidence="2" key="1">
    <citation type="submission" date="2020-06" db="EMBL/GenBank/DDBJ databases">
        <title>Draft genomic sequence of Geomonas sp. Red330.</title>
        <authorList>
            <person name="Itoh H."/>
            <person name="Zhenxing X."/>
            <person name="Ushijima N."/>
            <person name="Masuda Y."/>
            <person name="Shiratori Y."/>
            <person name="Senoo K."/>
        </authorList>
    </citation>
    <scope>NUCLEOTIDE SEQUENCE [LARGE SCALE GENOMIC DNA]</scope>
    <source>
        <strain evidence="2">Red330</strain>
    </source>
</reference>
<accession>A0A6V8MMT6</accession>